<accession>A0ABN0XH44</accession>
<dbReference type="InterPro" id="IPR051806">
    <property type="entry name" value="HAD-like_SPP"/>
</dbReference>
<dbReference type="InterPro" id="IPR023198">
    <property type="entry name" value="PGP-like_dom2"/>
</dbReference>
<evidence type="ECO:0000313" key="2">
    <source>
        <dbReference type="Proteomes" id="UP001501757"/>
    </source>
</evidence>
<dbReference type="PANTHER" id="PTHR43481:SF4">
    <property type="entry name" value="GLYCEROL-1-PHOSPHATE PHOSPHOHYDROLASE 1-RELATED"/>
    <property type="match status" value="1"/>
</dbReference>
<dbReference type="GO" id="GO:0016787">
    <property type="term" value="F:hydrolase activity"/>
    <property type="evidence" value="ECO:0007669"/>
    <property type="project" value="UniProtKB-KW"/>
</dbReference>
<dbReference type="InterPro" id="IPR041492">
    <property type="entry name" value="HAD_2"/>
</dbReference>
<gene>
    <name evidence="1" type="ORF">GCM10009092_30010</name>
</gene>
<protein>
    <submittedName>
        <fullName evidence="1">HAD-IA family hydrolase</fullName>
    </submittedName>
</protein>
<dbReference type="InterPro" id="IPR036412">
    <property type="entry name" value="HAD-like_sf"/>
</dbReference>
<dbReference type="Proteomes" id="UP001501757">
    <property type="component" value="Unassembled WGS sequence"/>
</dbReference>
<organism evidence="1 2">
    <name type="scientific">Bowmanella denitrificans</name>
    <dbReference type="NCBI Taxonomy" id="366582"/>
    <lineage>
        <taxon>Bacteria</taxon>
        <taxon>Pseudomonadati</taxon>
        <taxon>Pseudomonadota</taxon>
        <taxon>Gammaproteobacteria</taxon>
        <taxon>Alteromonadales</taxon>
        <taxon>Alteromonadaceae</taxon>
        <taxon>Bowmanella</taxon>
    </lineage>
</organism>
<dbReference type="Gene3D" id="1.10.150.240">
    <property type="entry name" value="Putative phosphatase, domain 2"/>
    <property type="match status" value="1"/>
</dbReference>
<dbReference type="PRINTS" id="PR00413">
    <property type="entry name" value="HADHALOGNASE"/>
</dbReference>
<proteinExistence type="predicted"/>
<name>A0ABN0XH44_9ALTE</name>
<dbReference type="InterPro" id="IPR006439">
    <property type="entry name" value="HAD-SF_hydro_IA"/>
</dbReference>
<keyword evidence="1" id="KW-0378">Hydrolase</keyword>
<dbReference type="SFLD" id="SFLDS00003">
    <property type="entry name" value="Haloacid_Dehalogenase"/>
    <property type="match status" value="1"/>
</dbReference>
<reference evidence="1 2" key="1">
    <citation type="journal article" date="2019" name="Int. J. Syst. Evol. Microbiol.">
        <title>The Global Catalogue of Microorganisms (GCM) 10K type strain sequencing project: providing services to taxonomists for standard genome sequencing and annotation.</title>
        <authorList>
            <consortium name="The Broad Institute Genomics Platform"/>
            <consortium name="The Broad Institute Genome Sequencing Center for Infectious Disease"/>
            <person name="Wu L."/>
            <person name="Ma J."/>
        </authorList>
    </citation>
    <scope>NUCLEOTIDE SEQUENCE [LARGE SCALE GENOMIC DNA]</scope>
    <source>
        <strain evidence="1 2">JCM 13378</strain>
    </source>
</reference>
<dbReference type="InterPro" id="IPR023214">
    <property type="entry name" value="HAD_sf"/>
</dbReference>
<sequence>MDSFSLELDRYQAVIFDMDGTLLDSSTAIREVFHTWCQRHQLDLEQVLTMCHGSRVRDFLDQLAPHLDADEEDGWLFAEEARVTTGVVPISGASEWLQRVSALNMPWGIATSSNRSVALARLNAANLPVPEVLITGDQVEQGKPHPQHFLLAAEKLGVNPARCLAFEDSPNGILSAQSAGCDVIVIGESAHASAQAQQVVARLRDYQPLLAAQA</sequence>
<keyword evidence="2" id="KW-1185">Reference proteome</keyword>
<dbReference type="Pfam" id="PF13419">
    <property type="entry name" value="HAD_2"/>
    <property type="match status" value="1"/>
</dbReference>
<dbReference type="SFLD" id="SFLDG01129">
    <property type="entry name" value="C1.5:_HAD__Beta-PGM__Phosphata"/>
    <property type="match status" value="1"/>
</dbReference>
<evidence type="ECO:0000313" key="1">
    <source>
        <dbReference type="EMBL" id="GAA0363590.1"/>
    </source>
</evidence>
<dbReference type="SUPFAM" id="SSF56784">
    <property type="entry name" value="HAD-like"/>
    <property type="match status" value="1"/>
</dbReference>
<comment type="caution">
    <text evidence="1">The sequence shown here is derived from an EMBL/GenBank/DDBJ whole genome shotgun (WGS) entry which is preliminary data.</text>
</comment>
<dbReference type="EMBL" id="BAAAEI010000017">
    <property type="protein sequence ID" value="GAA0363590.1"/>
    <property type="molecule type" value="Genomic_DNA"/>
</dbReference>
<dbReference type="RefSeq" id="WP_102798163.1">
    <property type="nucleotide sequence ID" value="NZ_BAAAEI010000017.1"/>
</dbReference>
<dbReference type="PANTHER" id="PTHR43481">
    <property type="entry name" value="FRUCTOSE-1-PHOSPHATE PHOSPHATASE"/>
    <property type="match status" value="1"/>
</dbReference>
<dbReference type="NCBIfam" id="TIGR01509">
    <property type="entry name" value="HAD-SF-IA-v3"/>
    <property type="match status" value="1"/>
</dbReference>
<dbReference type="Gene3D" id="3.40.50.1000">
    <property type="entry name" value="HAD superfamily/HAD-like"/>
    <property type="match status" value="1"/>
</dbReference>
<dbReference type="SFLD" id="SFLDG01135">
    <property type="entry name" value="C1.5.6:_HAD__Beta-PGM__Phospha"/>
    <property type="match status" value="1"/>
</dbReference>